<dbReference type="InterPro" id="IPR046357">
    <property type="entry name" value="PPIase_dom_sf"/>
</dbReference>
<evidence type="ECO:0000259" key="11">
    <source>
        <dbReference type="PROSITE" id="PS50059"/>
    </source>
</evidence>
<evidence type="ECO:0000313" key="12">
    <source>
        <dbReference type="EMBL" id="BAX82294.1"/>
    </source>
</evidence>
<keyword evidence="5 9" id="KW-0697">Rotamase</keyword>
<name>A0A1Y1CPW0_9BACT</name>
<evidence type="ECO:0000256" key="4">
    <source>
        <dbReference type="ARBA" id="ARBA00022490"/>
    </source>
</evidence>
<evidence type="ECO:0000313" key="13">
    <source>
        <dbReference type="Proteomes" id="UP000218267"/>
    </source>
</evidence>
<evidence type="ECO:0000256" key="3">
    <source>
        <dbReference type="ARBA" id="ARBA00006577"/>
    </source>
</evidence>
<comment type="subcellular location">
    <subcellularLocation>
        <location evidence="2">Cytoplasm</location>
    </subcellularLocation>
</comment>
<comment type="similarity">
    <text evidence="3 10">Belongs to the FKBP-type PPIase family.</text>
</comment>
<dbReference type="AlphaFoldDB" id="A0A1Y1CPW0"/>
<accession>A0A1Y1CPW0</accession>
<dbReference type="InterPro" id="IPR048261">
    <property type="entry name" value="SlpA/SlyD-like_ins_sf"/>
</dbReference>
<keyword evidence="6" id="KW-0143">Chaperone</keyword>
<dbReference type="KEGG" id="mbas:ALGA_4002"/>
<dbReference type="GO" id="GO:0003755">
    <property type="term" value="F:peptidyl-prolyl cis-trans isomerase activity"/>
    <property type="evidence" value="ECO:0007669"/>
    <property type="project" value="UniProtKB-UniRule"/>
</dbReference>
<sequence length="180" mass="19430">MTISKDKVVSVIYELKTDLSGEIIEKAVTETPLTYLCGAGQMLEKFEEKLMGLKVGDSFDFKLDTEEAYGEASEEAVIDLPKNIFEVNGEFDSEVIAEGNVVPMQDNSGRRMNGIVLEVTDAIIKMDFNHPLAGDALFFKGEVIEVRDASEEEMKEAYAPQGGCDSGSCDDGGCGSGCGC</sequence>
<dbReference type="SUPFAM" id="SSF54534">
    <property type="entry name" value="FKBP-like"/>
    <property type="match status" value="1"/>
</dbReference>
<evidence type="ECO:0000256" key="1">
    <source>
        <dbReference type="ARBA" id="ARBA00000971"/>
    </source>
</evidence>
<dbReference type="EC" id="5.2.1.8" evidence="10"/>
<comment type="catalytic activity">
    <reaction evidence="1 9 10">
        <text>[protein]-peptidylproline (omega=180) = [protein]-peptidylproline (omega=0)</text>
        <dbReference type="Rhea" id="RHEA:16237"/>
        <dbReference type="Rhea" id="RHEA-COMP:10747"/>
        <dbReference type="Rhea" id="RHEA-COMP:10748"/>
        <dbReference type="ChEBI" id="CHEBI:83833"/>
        <dbReference type="ChEBI" id="CHEBI:83834"/>
        <dbReference type="EC" id="5.2.1.8"/>
    </reaction>
</comment>
<evidence type="ECO:0000256" key="2">
    <source>
        <dbReference type="ARBA" id="ARBA00004496"/>
    </source>
</evidence>
<dbReference type="PROSITE" id="PS50059">
    <property type="entry name" value="FKBP_PPIASE"/>
    <property type="match status" value="1"/>
</dbReference>
<gene>
    <name evidence="12" type="ORF">ALGA_4002</name>
</gene>
<organism evidence="12 13">
    <name type="scientific">Labilibaculum antarcticum</name>
    <dbReference type="NCBI Taxonomy" id="1717717"/>
    <lineage>
        <taxon>Bacteria</taxon>
        <taxon>Pseudomonadati</taxon>
        <taxon>Bacteroidota</taxon>
        <taxon>Bacteroidia</taxon>
        <taxon>Marinilabiliales</taxon>
        <taxon>Marinifilaceae</taxon>
        <taxon>Labilibaculum</taxon>
    </lineage>
</organism>
<dbReference type="InterPro" id="IPR001179">
    <property type="entry name" value="PPIase_FKBP_dom"/>
</dbReference>
<dbReference type="EMBL" id="AP018042">
    <property type="protein sequence ID" value="BAX82294.1"/>
    <property type="molecule type" value="Genomic_DNA"/>
</dbReference>
<keyword evidence="13" id="KW-1185">Reference proteome</keyword>
<dbReference type="PANTHER" id="PTHR47861">
    <property type="entry name" value="FKBP-TYPE PEPTIDYL-PROLYL CIS-TRANS ISOMERASE SLYD"/>
    <property type="match status" value="1"/>
</dbReference>
<dbReference type="OrthoDB" id="9808891at2"/>
<evidence type="ECO:0000256" key="10">
    <source>
        <dbReference type="RuleBase" id="RU003915"/>
    </source>
</evidence>
<dbReference type="Gene3D" id="2.40.10.330">
    <property type="match status" value="1"/>
</dbReference>
<proteinExistence type="inferred from homology"/>
<dbReference type="GO" id="GO:0005737">
    <property type="term" value="C:cytoplasm"/>
    <property type="evidence" value="ECO:0007669"/>
    <property type="project" value="UniProtKB-SubCell"/>
</dbReference>
<comment type="function">
    <text evidence="8">Also involved in hydrogenase metallocenter assembly, probably by participating in the nickel insertion step. This function in hydrogenase biosynthesis requires chaperone activity and the presence of the metal-binding domain, but not PPIase activity.</text>
</comment>
<dbReference type="Proteomes" id="UP000218267">
    <property type="component" value="Chromosome"/>
</dbReference>
<feature type="domain" description="PPIase FKBP-type" evidence="11">
    <location>
        <begin position="6"/>
        <end position="83"/>
    </location>
</feature>
<dbReference type="GO" id="GO:0042026">
    <property type="term" value="P:protein refolding"/>
    <property type="evidence" value="ECO:0007669"/>
    <property type="project" value="UniProtKB-ARBA"/>
</dbReference>
<evidence type="ECO:0000256" key="9">
    <source>
        <dbReference type="PROSITE-ProRule" id="PRU00277"/>
    </source>
</evidence>
<dbReference type="Pfam" id="PF00254">
    <property type="entry name" value="FKBP_C"/>
    <property type="match status" value="1"/>
</dbReference>
<protein>
    <recommendedName>
        <fullName evidence="10">Peptidyl-prolyl cis-trans isomerase</fullName>
        <ecNumber evidence="10">5.2.1.8</ecNumber>
    </recommendedName>
</protein>
<evidence type="ECO:0000256" key="8">
    <source>
        <dbReference type="ARBA" id="ARBA00037071"/>
    </source>
</evidence>
<reference evidence="12 13" key="1">
    <citation type="journal article" date="2018" name="Mar. Genomics">
        <title>Complete genome sequence of Marinifilaceae bacterium strain SPP2, isolated from the Antarctic marine sediment.</title>
        <authorList>
            <person name="Watanabe M."/>
            <person name="Kojima H."/>
            <person name="Fukui M."/>
        </authorList>
    </citation>
    <scope>NUCLEOTIDE SEQUENCE [LARGE SCALE GENOMIC DNA]</scope>
    <source>
        <strain evidence="12 13">SPP2</strain>
    </source>
</reference>
<dbReference type="RefSeq" id="WP_096432474.1">
    <property type="nucleotide sequence ID" value="NZ_AP018042.1"/>
</dbReference>
<keyword evidence="4" id="KW-0963">Cytoplasm</keyword>
<evidence type="ECO:0000256" key="7">
    <source>
        <dbReference type="ARBA" id="ARBA00023235"/>
    </source>
</evidence>
<dbReference type="Gene3D" id="3.10.50.40">
    <property type="match status" value="1"/>
</dbReference>
<evidence type="ECO:0000256" key="5">
    <source>
        <dbReference type="ARBA" id="ARBA00023110"/>
    </source>
</evidence>
<evidence type="ECO:0000256" key="6">
    <source>
        <dbReference type="ARBA" id="ARBA00023186"/>
    </source>
</evidence>
<dbReference type="PANTHER" id="PTHR47861:SF3">
    <property type="entry name" value="FKBP-TYPE PEPTIDYL-PROLYL CIS-TRANS ISOMERASE SLYD"/>
    <property type="match status" value="1"/>
</dbReference>
<reference evidence="13" key="2">
    <citation type="journal article" date="2020" name="Antonie Van Leeuwenhoek">
        <title>Labilibaculum antarcticum sp. nov., a novel facultative anaerobic, psychrotorelant bacterium isolated from marine sediment of Antarctica.</title>
        <authorList>
            <person name="Watanabe M."/>
            <person name="Kojima H."/>
            <person name="Fukui M."/>
        </authorList>
    </citation>
    <scope>NUCLEOTIDE SEQUENCE [LARGE SCALE GENOMIC DNA]</scope>
    <source>
        <strain evidence="13">SPP2</strain>
    </source>
</reference>
<keyword evidence="7 9" id="KW-0413">Isomerase</keyword>